<evidence type="ECO:0000313" key="3">
    <source>
        <dbReference type="Proteomes" id="UP000256964"/>
    </source>
</evidence>
<evidence type="ECO:0000313" key="2">
    <source>
        <dbReference type="EMBL" id="RDX40690.1"/>
    </source>
</evidence>
<name>A0A371CK93_9APHY</name>
<feature type="region of interest" description="Disordered" evidence="1">
    <location>
        <begin position="252"/>
        <end position="274"/>
    </location>
</feature>
<proteinExistence type="predicted"/>
<evidence type="ECO:0000256" key="1">
    <source>
        <dbReference type="SAM" id="MobiDB-lite"/>
    </source>
</evidence>
<accession>A0A371CK93</accession>
<dbReference type="EMBL" id="KZ857541">
    <property type="protein sequence ID" value="RDX40690.1"/>
    <property type="molecule type" value="Genomic_DNA"/>
</dbReference>
<dbReference type="OrthoDB" id="2749434at2759"/>
<dbReference type="Proteomes" id="UP000256964">
    <property type="component" value="Unassembled WGS sequence"/>
</dbReference>
<protein>
    <submittedName>
        <fullName evidence="2">Uncharacterized protein</fullName>
    </submittedName>
</protein>
<dbReference type="AlphaFoldDB" id="A0A371CK93"/>
<reference evidence="2 3" key="1">
    <citation type="journal article" date="2018" name="Biotechnol. Biofuels">
        <title>Integrative visual omics of the white-rot fungus Polyporus brumalis exposes the biotechnological potential of its oxidative enzymes for delignifying raw plant biomass.</title>
        <authorList>
            <person name="Miyauchi S."/>
            <person name="Rancon A."/>
            <person name="Drula E."/>
            <person name="Hage H."/>
            <person name="Chaduli D."/>
            <person name="Favel A."/>
            <person name="Grisel S."/>
            <person name="Henrissat B."/>
            <person name="Herpoel-Gimbert I."/>
            <person name="Ruiz-Duenas F.J."/>
            <person name="Chevret D."/>
            <person name="Hainaut M."/>
            <person name="Lin J."/>
            <person name="Wang M."/>
            <person name="Pangilinan J."/>
            <person name="Lipzen A."/>
            <person name="Lesage-Meessen L."/>
            <person name="Navarro D."/>
            <person name="Riley R."/>
            <person name="Grigoriev I.V."/>
            <person name="Zhou S."/>
            <person name="Raouche S."/>
            <person name="Rosso M.N."/>
        </authorList>
    </citation>
    <scope>NUCLEOTIDE SEQUENCE [LARGE SCALE GENOMIC DNA]</scope>
    <source>
        <strain evidence="2 3">BRFM 1820</strain>
    </source>
</reference>
<organism evidence="2 3">
    <name type="scientific">Lentinus brumalis</name>
    <dbReference type="NCBI Taxonomy" id="2498619"/>
    <lineage>
        <taxon>Eukaryota</taxon>
        <taxon>Fungi</taxon>
        <taxon>Dikarya</taxon>
        <taxon>Basidiomycota</taxon>
        <taxon>Agaricomycotina</taxon>
        <taxon>Agaricomycetes</taxon>
        <taxon>Polyporales</taxon>
        <taxon>Polyporaceae</taxon>
        <taxon>Lentinus</taxon>
    </lineage>
</organism>
<gene>
    <name evidence="2" type="ORF">OH76DRAFT_1412787</name>
</gene>
<feature type="compositionally biased region" description="Basic and acidic residues" evidence="1">
    <location>
        <begin position="260"/>
        <end position="274"/>
    </location>
</feature>
<keyword evidence="3" id="KW-1185">Reference proteome</keyword>
<sequence>MASSSAIPINIDPKALFAPADGVSYTPSDLPRIFAQQPIAGSELPAEYLIPSPTSTLRPPTVRYGWRLGHSKLMDIAADCFPHVVVRRFAPETEGFIHDQEYTDADYKEERANIADTLGNPDFILAIQEYLDLPVAASNVITIQPLCDSQWATEWGLTVGSNYLGVLKQEYVDRLEKEVLKTEEPPMWYLDYLEWEWFRLPVCYKAKAMSKTKIPAKPTSEAKQGTSRQSEWFCESSSEHCPLMLLIGHKKTAPTAAPGDKGRLKTGEKADKVS</sequence>